<keyword evidence="4 7" id="KW-1133">Transmembrane helix</keyword>
<keyword evidence="3" id="KW-0813">Transport</keyword>
<comment type="subcellular location">
    <subcellularLocation>
        <location evidence="1">Membrane</location>
        <topology evidence="1">Multi-pass membrane protein</topology>
    </subcellularLocation>
</comment>
<feature type="domain" description="Amino acid transporter transmembrane" evidence="8">
    <location>
        <begin position="87"/>
        <end position="303"/>
    </location>
</feature>
<keyword evidence="3" id="KW-0029">Amino-acid transport</keyword>
<dbReference type="Pfam" id="PF01490">
    <property type="entry name" value="Aa_trans"/>
    <property type="match status" value="2"/>
</dbReference>
<feature type="transmembrane region" description="Helical" evidence="7">
    <location>
        <begin position="235"/>
        <end position="256"/>
    </location>
</feature>
<name>A0A7S0RPD5_9CHLO</name>
<dbReference type="GO" id="GO:0015179">
    <property type="term" value="F:L-amino acid transmembrane transporter activity"/>
    <property type="evidence" value="ECO:0007669"/>
    <property type="project" value="TreeGrafter"/>
</dbReference>
<evidence type="ECO:0000256" key="3">
    <source>
        <dbReference type="ARBA" id="ARBA00022970"/>
    </source>
</evidence>
<feature type="transmembrane region" description="Helical" evidence="7">
    <location>
        <begin position="89"/>
        <end position="111"/>
    </location>
</feature>
<reference evidence="9" key="1">
    <citation type="submission" date="2021-01" db="EMBL/GenBank/DDBJ databases">
        <authorList>
            <person name="Corre E."/>
            <person name="Pelletier E."/>
            <person name="Niang G."/>
            <person name="Scheremetjew M."/>
            <person name="Finn R."/>
            <person name="Kale V."/>
            <person name="Holt S."/>
            <person name="Cochrane G."/>
            <person name="Meng A."/>
            <person name="Brown T."/>
            <person name="Cohen L."/>
        </authorList>
    </citation>
    <scope>NUCLEOTIDE SEQUENCE</scope>
    <source>
        <strain evidence="9">SAG 11-49</strain>
    </source>
</reference>
<sequence>MSQRPSIDAHTSGGDLHLRGTRGTPAGPVTDAEEAGAAHPPVVQVEEARRHIEHGGRKAIFVVSTYSGGAPPLPVPPPPERKADGNSSLSSVMTLCNSAIGAGVLSLPFAFSHAGLVGGILLCFFIGLAEAFTLYVLSKFAERYHADSYGVLVRRTLGRKLTALLAVIMVLYLWGSSIVYLMIMGDSFSTIAARALGEEHPLAHRNMIITVLGVVVLLPLCMLKRLGHLSSVSTAAVCGFLFTAGVIMVSGVRAALQRGSVLEGVELFRFDAGALYAIPIIVFGFNCHANVVSIFSELASTPDVLMSASLVPGSPAHYQSLPYGPKPQSYKLVNMLHVIVAAILLIMGGYMTVGVAGYVGFLTPAGNVMDSLDAGDRVVQVAQALVGLVVLGHYPLNHHPARSGLFDGLSLLGVSRPSEAVSVMFTFAFVLGSIVVARAVTSLGDALHLIGGTAAAFMIFFLPGAMLINASIIKQSTNKLNSRVEQDEAAALDEPLLRKAAQKGVKAIKETGLVYGSGKSWCGGIFLLVLSIAIFVLTIFTSIAKHSR</sequence>
<evidence type="ECO:0000256" key="7">
    <source>
        <dbReference type="SAM" id="Phobius"/>
    </source>
</evidence>
<feature type="transmembrane region" description="Helical" evidence="7">
    <location>
        <begin position="336"/>
        <end position="358"/>
    </location>
</feature>
<dbReference type="InterPro" id="IPR013057">
    <property type="entry name" value="AA_transpt_TM"/>
</dbReference>
<evidence type="ECO:0000256" key="6">
    <source>
        <dbReference type="SAM" id="MobiDB-lite"/>
    </source>
</evidence>
<feature type="transmembrane region" description="Helical" evidence="7">
    <location>
        <begin position="276"/>
        <end position="296"/>
    </location>
</feature>
<feature type="transmembrane region" description="Helical" evidence="7">
    <location>
        <begin position="420"/>
        <end position="440"/>
    </location>
</feature>
<feature type="domain" description="Amino acid transporter transmembrane" evidence="8">
    <location>
        <begin position="326"/>
        <end position="483"/>
    </location>
</feature>
<dbReference type="PANTHER" id="PTHR22950:SF652">
    <property type="entry name" value="TRANSMEMBRANE AMINO ACID TRANSPORTER FAMILY PROTEIN"/>
    <property type="match status" value="1"/>
</dbReference>
<dbReference type="EMBL" id="HBFB01020173">
    <property type="protein sequence ID" value="CAD8683671.1"/>
    <property type="molecule type" value="Transcribed_RNA"/>
</dbReference>
<feature type="transmembrane region" description="Helical" evidence="7">
    <location>
        <begin position="161"/>
        <end position="183"/>
    </location>
</feature>
<evidence type="ECO:0000313" key="9">
    <source>
        <dbReference type="EMBL" id="CAD8683671.1"/>
    </source>
</evidence>
<feature type="transmembrane region" description="Helical" evidence="7">
    <location>
        <begin position="203"/>
        <end position="223"/>
    </location>
</feature>
<dbReference type="PANTHER" id="PTHR22950">
    <property type="entry name" value="AMINO ACID TRANSPORTER"/>
    <property type="match status" value="1"/>
</dbReference>
<evidence type="ECO:0000256" key="1">
    <source>
        <dbReference type="ARBA" id="ARBA00004141"/>
    </source>
</evidence>
<evidence type="ECO:0000259" key="8">
    <source>
        <dbReference type="Pfam" id="PF01490"/>
    </source>
</evidence>
<gene>
    <name evidence="9" type="ORF">CLEI1391_LOCUS11351</name>
</gene>
<dbReference type="GO" id="GO:0016020">
    <property type="term" value="C:membrane"/>
    <property type="evidence" value="ECO:0007669"/>
    <property type="project" value="UniProtKB-SubCell"/>
</dbReference>
<proteinExistence type="predicted"/>
<feature type="region of interest" description="Disordered" evidence="6">
    <location>
        <begin position="1"/>
        <end position="40"/>
    </location>
</feature>
<dbReference type="AlphaFoldDB" id="A0A7S0RPD5"/>
<keyword evidence="5 7" id="KW-0472">Membrane</keyword>
<protein>
    <recommendedName>
        <fullName evidence="8">Amino acid transporter transmembrane domain-containing protein</fullName>
    </recommendedName>
</protein>
<feature type="transmembrane region" description="Helical" evidence="7">
    <location>
        <begin position="446"/>
        <end position="473"/>
    </location>
</feature>
<feature type="transmembrane region" description="Helical" evidence="7">
    <location>
        <begin position="525"/>
        <end position="544"/>
    </location>
</feature>
<organism evidence="9">
    <name type="scientific">Chlamydomonas leiostraca</name>
    <dbReference type="NCBI Taxonomy" id="1034604"/>
    <lineage>
        <taxon>Eukaryota</taxon>
        <taxon>Viridiplantae</taxon>
        <taxon>Chlorophyta</taxon>
        <taxon>core chlorophytes</taxon>
        <taxon>Chlorophyceae</taxon>
        <taxon>CS clade</taxon>
        <taxon>Chlamydomonadales</taxon>
        <taxon>Chlamydomonadaceae</taxon>
        <taxon>Chlamydomonas</taxon>
    </lineage>
</organism>
<evidence type="ECO:0000256" key="5">
    <source>
        <dbReference type="ARBA" id="ARBA00023136"/>
    </source>
</evidence>
<feature type="transmembrane region" description="Helical" evidence="7">
    <location>
        <begin position="117"/>
        <end position="140"/>
    </location>
</feature>
<keyword evidence="2 7" id="KW-0812">Transmembrane</keyword>
<evidence type="ECO:0000256" key="4">
    <source>
        <dbReference type="ARBA" id="ARBA00022989"/>
    </source>
</evidence>
<evidence type="ECO:0000256" key="2">
    <source>
        <dbReference type="ARBA" id="ARBA00022692"/>
    </source>
</evidence>
<accession>A0A7S0RPD5</accession>